<keyword evidence="4" id="KW-1185">Reference proteome</keyword>
<reference evidence="4" key="1">
    <citation type="journal article" date="2017" name="Genome Biol.">
        <title>Comparative genomics reveals high biological diversity and specific adaptations in the industrially and medically important fungal genus Aspergillus.</title>
        <authorList>
            <person name="de Vries R.P."/>
            <person name="Riley R."/>
            <person name="Wiebenga A."/>
            <person name="Aguilar-Osorio G."/>
            <person name="Amillis S."/>
            <person name="Uchima C.A."/>
            <person name="Anderluh G."/>
            <person name="Asadollahi M."/>
            <person name="Askin M."/>
            <person name="Barry K."/>
            <person name="Battaglia E."/>
            <person name="Bayram O."/>
            <person name="Benocci T."/>
            <person name="Braus-Stromeyer S.A."/>
            <person name="Caldana C."/>
            <person name="Canovas D."/>
            <person name="Cerqueira G.C."/>
            <person name="Chen F."/>
            <person name="Chen W."/>
            <person name="Choi C."/>
            <person name="Clum A."/>
            <person name="Dos Santos R.A."/>
            <person name="Damasio A.R."/>
            <person name="Diallinas G."/>
            <person name="Emri T."/>
            <person name="Fekete E."/>
            <person name="Flipphi M."/>
            <person name="Freyberg S."/>
            <person name="Gallo A."/>
            <person name="Gournas C."/>
            <person name="Habgood R."/>
            <person name="Hainaut M."/>
            <person name="Harispe M.L."/>
            <person name="Henrissat B."/>
            <person name="Hilden K.S."/>
            <person name="Hope R."/>
            <person name="Hossain A."/>
            <person name="Karabika E."/>
            <person name="Karaffa L."/>
            <person name="Karanyi Z."/>
            <person name="Krasevec N."/>
            <person name="Kuo A."/>
            <person name="Kusch H."/>
            <person name="LaButti K."/>
            <person name="Lagendijk E.L."/>
            <person name="Lapidus A."/>
            <person name="Levasseur A."/>
            <person name="Lindquist E."/>
            <person name="Lipzen A."/>
            <person name="Logrieco A.F."/>
            <person name="MacCabe A."/>
            <person name="Maekelae M.R."/>
            <person name="Malavazi I."/>
            <person name="Melin P."/>
            <person name="Meyer V."/>
            <person name="Mielnichuk N."/>
            <person name="Miskei M."/>
            <person name="Molnar A.P."/>
            <person name="Mule G."/>
            <person name="Ngan C.Y."/>
            <person name="Orejas M."/>
            <person name="Orosz E."/>
            <person name="Ouedraogo J.P."/>
            <person name="Overkamp K.M."/>
            <person name="Park H.-S."/>
            <person name="Perrone G."/>
            <person name="Piumi F."/>
            <person name="Punt P.J."/>
            <person name="Ram A.F."/>
            <person name="Ramon A."/>
            <person name="Rauscher S."/>
            <person name="Record E."/>
            <person name="Riano-Pachon D.M."/>
            <person name="Robert V."/>
            <person name="Roehrig J."/>
            <person name="Ruller R."/>
            <person name="Salamov A."/>
            <person name="Salih N.S."/>
            <person name="Samson R.A."/>
            <person name="Sandor E."/>
            <person name="Sanguinetti M."/>
            <person name="Schuetze T."/>
            <person name="Sepcic K."/>
            <person name="Shelest E."/>
            <person name="Sherlock G."/>
            <person name="Sophianopoulou V."/>
            <person name="Squina F.M."/>
            <person name="Sun H."/>
            <person name="Susca A."/>
            <person name="Todd R.B."/>
            <person name="Tsang A."/>
            <person name="Unkles S.E."/>
            <person name="van de Wiele N."/>
            <person name="van Rossen-Uffink D."/>
            <person name="Oliveira J.V."/>
            <person name="Vesth T.C."/>
            <person name="Visser J."/>
            <person name="Yu J.-H."/>
            <person name="Zhou M."/>
            <person name="Andersen M.R."/>
            <person name="Archer D.B."/>
            <person name="Baker S.E."/>
            <person name="Benoit I."/>
            <person name="Brakhage A.A."/>
            <person name="Braus G.H."/>
            <person name="Fischer R."/>
            <person name="Frisvad J.C."/>
            <person name="Goldman G.H."/>
            <person name="Houbraken J."/>
            <person name="Oakley B."/>
            <person name="Pocsi I."/>
            <person name="Scazzocchio C."/>
            <person name="Seiboth B."/>
            <person name="vanKuyk P.A."/>
            <person name="Wortman J."/>
            <person name="Dyer P.S."/>
            <person name="Grigoriev I.V."/>
        </authorList>
    </citation>
    <scope>NUCLEOTIDE SEQUENCE [LARGE SCALE GENOMIC DNA]</scope>
    <source>
        <strain evidence="4">CBS 506.65</strain>
    </source>
</reference>
<organism evidence="3 4">
    <name type="scientific">Penicilliopsis zonata CBS 506.65</name>
    <dbReference type="NCBI Taxonomy" id="1073090"/>
    <lineage>
        <taxon>Eukaryota</taxon>
        <taxon>Fungi</taxon>
        <taxon>Dikarya</taxon>
        <taxon>Ascomycota</taxon>
        <taxon>Pezizomycotina</taxon>
        <taxon>Eurotiomycetes</taxon>
        <taxon>Eurotiomycetidae</taxon>
        <taxon>Eurotiales</taxon>
        <taxon>Aspergillaceae</taxon>
        <taxon>Penicilliopsis</taxon>
    </lineage>
</organism>
<dbReference type="GeneID" id="34613359"/>
<dbReference type="InterPro" id="IPR031348">
    <property type="entry name" value="PigL_N"/>
</dbReference>
<feature type="coiled-coil region" evidence="1">
    <location>
        <begin position="154"/>
        <end position="203"/>
    </location>
</feature>
<feature type="domain" description="Azaphilone pigments biosynthesis cluster protein L N-terminal" evidence="2">
    <location>
        <begin position="2"/>
        <end position="195"/>
    </location>
</feature>
<keyword evidence="1" id="KW-0175">Coiled coil</keyword>
<accession>A0A1L9S7S5</accession>
<evidence type="ECO:0000256" key="1">
    <source>
        <dbReference type="SAM" id="Coils"/>
    </source>
</evidence>
<evidence type="ECO:0000313" key="4">
    <source>
        <dbReference type="Proteomes" id="UP000184188"/>
    </source>
</evidence>
<dbReference type="Proteomes" id="UP000184188">
    <property type="component" value="Unassembled WGS sequence"/>
</dbReference>
<evidence type="ECO:0000259" key="2">
    <source>
        <dbReference type="Pfam" id="PF17111"/>
    </source>
</evidence>
<evidence type="ECO:0000313" key="3">
    <source>
        <dbReference type="EMBL" id="OJJ43209.1"/>
    </source>
</evidence>
<protein>
    <recommendedName>
        <fullName evidence="2">Azaphilone pigments biosynthesis cluster protein L N-terminal domain-containing protein</fullName>
    </recommendedName>
</protein>
<proteinExistence type="predicted"/>
<dbReference type="AlphaFoldDB" id="A0A1L9S7S5"/>
<sequence>MAEALGTASAVLGLAILVYDSSHTLHDAISSFKSQRKTIKDLRSDLVSLDALLVTIKNHAERSEDPKRLEPLRQPLDCCLHACQEMHEKLKTSTRYSTNGHNSLRDWLQMQYQGKNFEQMKQRIASYKATLSISFSCINLENISRTQSDMTDLNDSITGTKEDIQDQLDDIQRKISTSDESIRAVLQQDREHLQQSLDSLAQAQRIANAAPPNIVIESNRVDTGGCAIFGTDTPQPQFVLNVSKNEAGAGATMSAGVHSPETLRGLLENSQAKVTLQALQNQSHHANSEQLQPILRYMAAQNKNNQLESAPRPAGIDQPMLGSIEAMQVEEEEQVKSYIK</sequence>
<dbReference type="EMBL" id="KV878353">
    <property type="protein sequence ID" value="OJJ43209.1"/>
    <property type="molecule type" value="Genomic_DNA"/>
</dbReference>
<dbReference type="OrthoDB" id="5068804at2759"/>
<gene>
    <name evidence="3" type="ORF">ASPZODRAFT_169523</name>
</gene>
<dbReference type="VEuPathDB" id="FungiDB:ASPZODRAFT_169523"/>
<dbReference type="RefSeq" id="XP_022577719.1">
    <property type="nucleotide sequence ID" value="XM_022726895.1"/>
</dbReference>
<dbReference type="Pfam" id="PF17111">
    <property type="entry name" value="PigL_N"/>
    <property type="match status" value="1"/>
</dbReference>
<name>A0A1L9S7S5_9EURO</name>